<dbReference type="GO" id="GO:0009421">
    <property type="term" value="C:bacterial-type flagellum filament cap"/>
    <property type="evidence" value="ECO:0007669"/>
    <property type="project" value="InterPro"/>
</dbReference>
<dbReference type="GO" id="GO:0009424">
    <property type="term" value="C:bacterial-type flagellum hook"/>
    <property type="evidence" value="ECO:0007669"/>
    <property type="project" value="UniProtKB-UniRule"/>
</dbReference>
<dbReference type="EMBL" id="VOGC01000009">
    <property type="protein sequence ID" value="MQN02254.1"/>
    <property type="molecule type" value="Genomic_DNA"/>
</dbReference>
<evidence type="ECO:0000313" key="9">
    <source>
        <dbReference type="Proteomes" id="UP000460257"/>
    </source>
</evidence>
<comment type="function">
    <text evidence="5">Required for morphogenesis and for the elongation of the flagellar filament by facilitating polymerization of the flagellin monomers at the tip of growing filament. Forms a capping structure, which prevents flagellin subunits (transported through the central channel of the flagellum) from leaking out without polymerization at the distal end.</text>
</comment>
<evidence type="ECO:0000313" key="8">
    <source>
        <dbReference type="EMBL" id="MQN02254.1"/>
    </source>
</evidence>
<evidence type="ECO:0000256" key="5">
    <source>
        <dbReference type="RuleBase" id="RU362066"/>
    </source>
</evidence>
<comment type="subcellular location">
    <subcellularLocation>
        <location evidence="5">Secreted</location>
    </subcellularLocation>
    <subcellularLocation>
        <location evidence="5">Bacterial flagellum</location>
    </subcellularLocation>
</comment>
<dbReference type="PANTHER" id="PTHR30288:SF0">
    <property type="entry name" value="FLAGELLAR HOOK-ASSOCIATED PROTEIN 2"/>
    <property type="match status" value="1"/>
</dbReference>
<comment type="similarity">
    <text evidence="1 5">Belongs to the FliD family.</text>
</comment>
<accession>A0A6N7J100</accession>
<dbReference type="GO" id="GO:0007155">
    <property type="term" value="P:cell adhesion"/>
    <property type="evidence" value="ECO:0007669"/>
    <property type="project" value="InterPro"/>
</dbReference>
<dbReference type="Proteomes" id="UP000460257">
    <property type="component" value="Unassembled WGS sequence"/>
</dbReference>
<dbReference type="Pfam" id="PF02465">
    <property type="entry name" value="FliD_N"/>
    <property type="match status" value="1"/>
</dbReference>
<dbReference type="InterPro" id="IPR040026">
    <property type="entry name" value="FliD"/>
</dbReference>
<proteinExistence type="inferred from homology"/>
<name>A0A6N7J100_9FIRM</name>
<reference evidence="8" key="1">
    <citation type="journal article" date="2020" name="Appl. Environ. Microbiol.">
        <title>Medium-Chain Fatty Acid Synthesis by 'Candidatus Weimeria bifida' gen. nov., sp. nov., and 'Candidatus Pseudoramibacter fermentans' sp. nov.</title>
        <authorList>
            <person name="Scarborough M.J."/>
            <person name="Myers K.S."/>
            <person name="Donohue T.J."/>
            <person name="Noguera D.R."/>
        </authorList>
    </citation>
    <scope>NUCLEOTIDE SEQUENCE</scope>
    <source>
        <strain evidence="8">LCO1.1</strain>
    </source>
</reference>
<comment type="subunit">
    <text evidence="2 5">Homopentamer.</text>
</comment>
<dbReference type="AlphaFoldDB" id="A0A6N7J100"/>
<comment type="caution">
    <text evidence="8">The sequence shown here is derived from an EMBL/GenBank/DDBJ whole genome shotgun (WGS) entry which is preliminary data.</text>
</comment>
<dbReference type="InterPro" id="IPR010809">
    <property type="entry name" value="FliD_C"/>
</dbReference>
<keyword evidence="4 5" id="KW-0975">Bacterial flagellum</keyword>
<protein>
    <recommendedName>
        <fullName evidence="5">Flagellar hook-associated protein 2</fullName>
        <shortName evidence="5">HAP2</shortName>
    </recommendedName>
    <alternativeName>
        <fullName evidence="5">Flagellar cap protein</fullName>
    </alternativeName>
</protein>
<evidence type="ECO:0000259" key="7">
    <source>
        <dbReference type="Pfam" id="PF07195"/>
    </source>
</evidence>
<keyword evidence="3" id="KW-0175">Coiled coil</keyword>
<keyword evidence="5" id="KW-0964">Secreted</keyword>
<evidence type="ECO:0000259" key="6">
    <source>
        <dbReference type="Pfam" id="PF02465"/>
    </source>
</evidence>
<sequence>MSSPIRMSGMVSGLDTESIVTALTSNYQTKVDNYKKAQTKLSWKQDAWKEVNTKINDFYNSLDKYRYSSAWNLQKVTASDSTKAAVSAGGSAFNGTQTLSINALASGASLVGGEVSSIKGTDNTSTAVTGSTKLTALGGTEGQNITLTQGSGDNAKTTATLEIGADTTVNDLVNTLKQAGLNASFDETQHRFYISSQKSGKDQSFKLALTDSTGAEVTSSGNVLDKLGVSASTAAKRSDGSDAEIVLDGVKYTNSSNNFSINGLNIQALAKTDSDITINTQTDTQGIYDKVKEFISSYNDLINDLTDRYNAASSGSYEPLTDDEKSQMSDKQVEKWETKIKTGLLRRDQTLDSLMTTLTNGMMDVYTEGADANGNGGTKVSLATFGIMTKGILQSATNRQNEYHIDGDEDDSSVSSKTDKLMTAITKDPDSVVDFMKDLTTKLSSSLKKQMTSTSLRSVFTVYNDKEMASEYSSYTTQIKEWTTRLNDMQDSYYKKFAKMESMLQELQSNTSSISGMIS</sequence>
<dbReference type="GO" id="GO:0071973">
    <property type="term" value="P:bacterial-type flagellum-dependent cell motility"/>
    <property type="evidence" value="ECO:0007669"/>
    <property type="project" value="TreeGrafter"/>
</dbReference>
<gene>
    <name evidence="8" type="ORF">FRC54_10285</name>
</gene>
<keyword evidence="9" id="KW-1185">Reference proteome</keyword>
<organism evidence="8 9">
    <name type="scientific">Candidatus Weimeria bifida</name>
    <dbReference type="NCBI Taxonomy" id="2599074"/>
    <lineage>
        <taxon>Bacteria</taxon>
        <taxon>Bacillati</taxon>
        <taxon>Bacillota</taxon>
        <taxon>Clostridia</taxon>
        <taxon>Lachnospirales</taxon>
        <taxon>Lachnospiraceae</taxon>
        <taxon>Candidatus Weimeria</taxon>
    </lineage>
</organism>
<evidence type="ECO:0000256" key="1">
    <source>
        <dbReference type="ARBA" id="ARBA00009764"/>
    </source>
</evidence>
<dbReference type="GO" id="GO:0005576">
    <property type="term" value="C:extracellular region"/>
    <property type="evidence" value="ECO:0007669"/>
    <property type="project" value="UniProtKB-SubCell"/>
</dbReference>
<evidence type="ECO:0000256" key="3">
    <source>
        <dbReference type="ARBA" id="ARBA00023054"/>
    </source>
</evidence>
<dbReference type="InterPro" id="IPR003481">
    <property type="entry name" value="FliD_N"/>
</dbReference>
<feature type="domain" description="Flagellar hook-associated protein 2 C-terminal" evidence="7">
    <location>
        <begin position="240"/>
        <end position="509"/>
    </location>
</feature>
<feature type="domain" description="Flagellar hook-associated protein 2 N-terminal" evidence="6">
    <location>
        <begin position="12"/>
        <end position="107"/>
    </location>
</feature>
<dbReference type="Pfam" id="PF07195">
    <property type="entry name" value="FliD_C"/>
    <property type="match status" value="1"/>
</dbReference>
<evidence type="ECO:0000256" key="2">
    <source>
        <dbReference type="ARBA" id="ARBA00011255"/>
    </source>
</evidence>
<evidence type="ECO:0000256" key="4">
    <source>
        <dbReference type="ARBA" id="ARBA00023143"/>
    </source>
</evidence>
<dbReference type="PANTHER" id="PTHR30288">
    <property type="entry name" value="FLAGELLAR CAP/ASSEMBLY PROTEIN FLID"/>
    <property type="match status" value="1"/>
</dbReference>